<reference evidence="1" key="1">
    <citation type="journal article" date="2021" name="Sci. Rep.">
        <title>Diploid genomic architecture of Nitzschia inconspicua, an elite biomass production diatom.</title>
        <authorList>
            <person name="Oliver A."/>
            <person name="Podell S."/>
            <person name="Pinowska A."/>
            <person name="Traller J.C."/>
            <person name="Smith S.R."/>
            <person name="McClure R."/>
            <person name="Beliaev A."/>
            <person name="Bohutskyi P."/>
            <person name="Hill E.A."/>
            <person name="Rabines A."/>
            <person name="Zheng H."/>
            <person name="Allen L.Z."/>
            <person name="Kuo A."/>
            <person name="Grigoriev I.V."/>
            <person name="Allen A.E."/>
            <person name="Hazlebeck D."/>
            <person name="Allen E.E."/>
        </authorList>
    </citation>
    <scope>NUCLEOTIDE SEQUENCE</scope>
    <source>
        <strain evidence="1">Hildebrandi</strain>
    </source>
</reference>
<keyword evidence="2" id="KW-1185">Reference proteome</keyword>
<organism evidence="1 2">
    <name type="scientific">Nitzschia inconspicua</name>
    <dbReference type="NCBI Taxonomy" id="303405"/>
    <lineage>
        <taxon>Eukaryota</taxon>
        <taxon>Sar</taxon>
        <taxon>Stramenopiles</taxon>
        <taxon>Ochrophyta</taxon>
        <taxon>Bacillariophyta</taxon>
        <taxon>Bacillariophyceae</taxon>
        <taxon>Bacillariophycidae</taxon>
        <taxon>Bacillariales</taxon>
        <taxon>Bacillariaceae</taxon>
        <taxon>Nitzschia</taxon>
    </lineage>
</organism>
<comment type="caution">
    <text evidence="1">The sequence shown here is derived from an EMBL/GenBank/DDBJ whole genome shotgun (WGS) entry which is preliminary data.</text>
</comment>
<gene>
    <name evidence="1" type="ORF">IV203_038463</name>
</gene>
<dbReference type="AlphaFoldDB" id="A0A9K3PZU5"/>
<evidence type="ECO:0000313" key="1">
    <source>
        <dbReference type="EMBL" id="KAG7365260.1"/>
    </source>
</evidence>
<reference evidence="1" key="2">
    <citation type="submission" date="2021-04" db="EMBL/GenBank/DDBJ databases">
        <authorList>
            <person name="Podell S."/>
        </authorList>
    </citation>
    <scope>NUCLEOTIDE SEQUENCE</scope>
    <source>
        <strain evidence="1">Hildebrandi</strain>
    </source>
</reference>
<evidence type="ECO:0000313" key="2">
    <source>
        <dbReference type="Proteomes" id="UP000693970"/>
    </source>
</evidence>
<protein>
    <submittedName>
        <fullName evidence="1">Uncharacterized protein</fullName>
    </submittedName>
</protein>
<dbReference type="Proteomes" id="UP000693970">
    <property type="component" value="Unassembled WGS sequence"/>
</dbReference>
<proteinExistence type="predicted"/>
<name>A0A9K3PZU5_9STRA</name>
<dbReference type="EMBL" id="JAGRRH010000009">
    <property type="protein sequence ID" value="KAG7365260.1"/>
    <property type="molecule type" value="Genomic_DNA"/>
</dbReference>
<sequence>MPGSQCFVCSISLLEYKGLVTLVGQPICTVLVVLLSEVRMALVCVSMVFGEQLPSRMLHILDVPRMRGVLGVFLHLPLISSETQGGGTNGTNVGVIQWNRKKESLVRPGELEPIGAPCEVCAIQNRFNSCGADTEGNTSAMVTAAGRGMCQRQLLCPQWRNQGLASCTLRSYGRSRPLLTVSMHQEKSLSLEELRSQLLAGGGLLSYVPGDFVPELAADDKCGAFMTETLGMLWMPLALLAKF</sequence>
<accession>A0A9K3PZU5</accession>